<keyword evidence="8" id="KW-1185">Reference proteome</keyword>
<gene>
    <name evidence="4" type="primary">BNA5</name>
    <name evidence="7" type="ORF">EC973_003022</name>
</gene>
<comment type="pathway">
    <text evidence="4 5">Cofactor biosynthesis; NAD(+) biosynthesis; quinolinate from L-kynurenine: step 2/3.</text>
</comment>
<dbReference type="UniPathway" id="UPA00334">
    <property type="reaction ID" value="UER00455"/>
</dbReference>
<evidence type="ECO:0000256" key="2">
    <source>
        <dbReference type="ARBA" id="ARBA00022801"/>
    </source>
</evidence>
<comment type="subcellular location">
    <subcellularLocation>
        <location evidence="4 5">Cytoplasm</location>
    </subcellularLocation>
</comment>
<feature type="binding site" evidence="4">
    <location>
        <position position="267"/>
    </location>
    <ligand>
        <name>pyridoxal 5'-phosphate</name>
        <dbReference type="ChEBI" id="CHEBI:597326"/>
    </ligand>
</feature>
<dbReference type="HAMAP" id="MF_01970">
    <property type="entry name" value="Kynureninase"/>
    <property type="match status" value="1"/>
</dbReference>
<feature type="binding site" evidence="4">
    <location>
        <position position="245"/>
    </location>
    <ligand>
        <name>pyridoxal 5'-phosphate</name>
        <dbReference type="ChEBI" id="CHEBI:597326"/>
    </ligand>
</feature>
<proteinExistence type="inferred from homology"/>
<dbReference type="GO" id="GO:0019441">
    <property type="term" value="P:L-tryptophan catabolic process to kynurenine"/>
    <property type="evidence" value="ECO:0007669"/>
    <property type="project" value="TreeGrafter"/>
</dbReference>
<keyword evidence="1 4" id="KW-0662">Pyridine nucleotide biosynthesis</keyword>
<comment type="cofactor">
    <cofactor evidence="4 5">
        <name>pyridoxal 5'-phosphate</name>
        <dbReference type="ChEBI" id="CHEBI:597326"/>
    </cofactor>
</comment>
<sequence length="492" mass="54693">MIETIASQKGYDITSPQLAEELDKQDTLAKFRDEFSIPTLRSILGENDQVKGSDLDQPCVYLCGNSLGLMPKRSRELVLQELDVWATRGVEGHWDHPYRRPWVTIDEVVKEPLAHLVGAKPLEVTAMNTLTSNLHSMLVTFYRPTTERFKILIEQKAFPSDHYAVSSHIQSRGIDPSVGLLTVAPRPGEHKLRTEDIIATIREDKEIAVVLLSGVQYYTGQYFEIEKITKAGHEAGCIVGWDLAHAVGNVPLQLHDWDVDFACWCSYKYLNSGAGGIAGLFIHEKYAKDFDKPRLAGWWGNDKSNRFEMLPEFQPSEGASGFQVSNPSMLATTSLLGSLQVFEEAGFENLRKKSVLLTGYMEKLLLTVLKDHHQAGHFRILTPKETDQRGCQLSLEFPERMMDVFDQLHARGVICDERKPTVIRVAGAPLYNSFTDILEGGCANSGKEEEGEEEEQEAGGCCCGTEDEEEDVSSGGGNGEGGETGDDDNDLF</sequence>
<feature type="binding site" evidence="4">
    <location>
        <position position="326"/>
    </location>
    <ligand>
        <name>pyridoxal 5'-phosphate</name>
        <dbReference type="ChEBI" id="CHEBI:597326"/>
    </ligand>
</feature>
<dbReference type="GO" id="GO:0005737">
    <property type="term" value="C:cytoplasm"/>
    <property type="evidence" value="ECO:0007669"/>
    <property type="project" value="UniProtKB-SubCell"/>
</dbReference>
<dbReference type="GO" id="GO:0019805">
    <property type="term" value="P:quinolinate biosynthetic process"/>
    <property type="evidence" value="ECO:0007669"/>
    <property type="project" value="UniProtKB-UniRule"/>
</dbReference>
<dbReference type="PIRSF" id="PIRSF038800">
    <property type="entry name" value="KYNU"/>
    <property type="match status" value="1"/>
</dbReference>
<reference evidence="7" key="1">
    <citation type="submission" date="2020-01" db="EMBL/GenBank/DDBJ databases">
        <title>Genome Sequencing of Three Apophysomyces-Like Fungal Strains Confirms a Novel Fungal Genus in the Mucoromycota with divergent Burkholderia-like Endosymbiotic Bacteria.</title>
        <authorList>
            <person name="Stajich J.E."/>
            <person name="Macias A.M."/>
            <person name="Carter-House D."/>
            <person name="Lovett B."/>
            <person name="Kasson L.R."/>
            <person name="Berry K."/>
            <person name="Grigoriev I."/>
            <person name="Chang Y."/>
            <person name="Spatafora J."/>
            <person name="Kasson M.T."/>
        </authorList>
    </citation>
    <scope>NUCLEOTIDE SEQUENCE</scope>
    <source>
        <strain evidence="7">NRRL A-21654</strain>
    </source>
</reference>
<dbReference type="InterPro" id="IPR015424">
    <property type="entry name" value="PyrdxlP-dep_Trfase"/>
</dbReference>
<evidence type="ECO:0000256" key="6">
    <source>
        <dbReference type="SAM" id="MobiDB-lite"/>
    </source>
</evidence>
<feature type="region of interest" description="Disordered" evidence="6">
    <location>
        <begin position="443"/>
        <end position="492"/>
    </location>
</feature>
<dbReference type="EC" id="3.7.1.3" evidence="4 5"/>
<dbReference type="PANTHER" id="PTHR14084:SF0">
    <property type="entry name" value="KYNURENINASE"/>
    <property type="match status" value="1"/>
</dbReference>
<dbReference type="NCBIfam" id="TIGR01814">
    <property type="entry name" value="kynureninase"/>
    <property type="match status" value="1"/>
</dbReference>
<comment type="function">
    <text evidence="4 5">Catalyzes the cleavage of L-kynurenine (L-Kyn) and L-3-hydroxykynurenine (L-3OHKyn) into anthranilic acid (AA) and 3-hydroxyanthranilic acid (3-OHAA), respectively.</text>
</comment>
<dbReference type="EMBL" id="JABAYA010000019">
    <property type="protein sequence ID" value="KAF7730076.1"/>
    <property type="molecule type" value="Genomic_DNA"/>
</dbReference>
<feature type="modified residue" description="N6-(pyridoxal phosphate)lysine" evidence="4">
    <location>
        <position position="268"/>
    </location>
</feature>
<feature type="binding site" evidence="4">
    <location>
        <position position="298"/>
    </location>
    <ligand>
        <name>pyridoxal 5'-phosphate</name>
        <dbReference type="ChEBI" id="CHEBI:597326"/>
    </ligand>
</feature>
<protein>
    <recommendedName>
        <fullName evidence="4 5">Kynureninase</fullName>
        <ecNumber evidence="4 5">3.7.1.3</ecNumber>
    </recommendedName>
    <alternativeName>
        <fullName evidence="4">Biosynthesis of nicotinic acid protein 5</fullName>
    </alternativeName>
    <alternativeName>
        <fullName evidence="4">L-kynurenine hydrolase</fullName>
    </alternativeName>
</protein>
<comment type="similarity">
    <text evidence="4 5">Belongs to the kynureninase family.</text>
</comment>
<dbReference type="Proteomes" id="UP000605846">
    <property type="component" value="Unassembled WGS sequence"/>
</dbReference>
<evidence type="ECO:0000313" key="8">
    <source>
        <dbReference type="Proteomes" id="UP000605846"/>
    </source>
</evidence>
<dbReference type="GO" id="GO:0034354">
    <property type="term" value="P:'de novo' NAD+ biosynthetic process from L-tryptophan"/>
    <property type="evidence" value="ECO:0007669"/>
    <property type="project" value="UniProtKB-UniRule"/>
</dbReference>
<keyword evidence="2 4" id="KW-0378">Hydrolase</keyword>
<accession>A0A8H7BY43</accession>
<dbReference type="UniPathway" id="UPA00253">
    <property type="reaction ID" value="UER00329"/>
</dbReference>
<dbReference type="GO" id="GO:0097053">
    <property type="term" value="P:L-kynurenine catabolic process"/>
    <property type="evidence" value="ECO:0007669"/>
    <property type="project" value="UniProtKB-UniRule"/>
</dbReference>
<dbReference type="InterPro" id="IPR015422">
    <property type="entry name" value="PyrdxlP-dep_Trfase_small"/>
</dbReference>
<feature type="compositionally biased region" description="Acidic residues" evidence="6">
    <location>
        <begin position="483"/>
        <end position="492"/>
    </location>
</feature>
<organism evidence="7 8">
    <name type="scientific">Apophysomyces ossiformis</name>
    <dbReference type="NCBI Taxonomy" id="679940"/>
    <lineage>
        <taxon>Eukaryota</taxon>
        <taxon>Fungi</taxon>
        <taxon>Fungi incertae sedis</taxon>
        <taxon>Mucoromycota</taxon>
        <taxon>Mucoromycotina</taxon>
        <taxon>Mucoromycetes</taxon>
        <taxon>Mucorales</taxon>
        <taxon>Mucorineae</taxon>
        <taxon>Mucoraceae</taxon>
        <taxon>Apophysomyces</taxon>
    </lineage>
</organism>
<comment type="caution">
    <text evidence="7">The sequence shown here is derived from an EMBL/GenBank/DDBJ whole genome shotgun (WGS) entry which is preliminary data.</text>
</comment>
<dbReference type="FunFam" id="3.40.640.10:FF:000031">
    <property type="entry name" value="Kynureninase"/>
    <property type="match status" value="1"/>
</dbReference>
<keyword evidence="4 5" id="KW-0963">Cytoplasm</keyword>
<feature type="binding site" evidence="4">
    <location>
        <position position="130"/>
    </location>
    <ligand>
        <name>pyridoxal 5'-phosphate</name>
        <dbReference type="ChEBI" id="CHEBI:597326"/>
    </ligand>
</feature>
<dbReference type="GO" id="GO:0030170">
    <property type="term" value="F:pyridoxal phosphate binding"/>
    <property type="evidence" value="ECO:0007669"/>
    <property type="project" value="UniProtKB-UniRule"/>
</dbReference>
<dbReference type="OrthoDB" id="5978656at2759"/>
<name>A0A8H7BY43_9FUNG</name>
<evidence type="ECO:0000313" key="7">
    <source>
        <dbReference type="EMBL" id="KAF7730076.1"/>
    </source>
</evidence>
<dbReference type="GO" id="GO:0043420">
    <property type="term" value="P:anthranilate metabolic process"/>
    <property type="evidence" value="ECO:0007669"/>
    <property type="project" value="UniProtKB-UniRule"/>
</dbReference>
<evidence type="ECO:0000256" key="4">
    <source>
        <dbReference type="HAMAP-Rule" id="MF_03017"/>
    </source>
</evidence>
<comment type="subunit">
    <text evidence="4 5">Homodimer.</text>
</comment>
<dbReference type="GO" id="GO:0030429">
    <property type="term" value="F:kynureninase activity"/>
    <property type="evidence" value="ECO:0007669"/>
    <property type="project" value="UniProtKB-UniRule"/>
</dbReference>
<dbReference type="SUPFAM" id="SSF53383">
    <property type="entry name" value="PLP-dependent transferases"/>
    <property type="match status" value="1"/>
</dbReference>
<dbReference type="Gene3D" id="3.90.1150.10">
    <property type="entry name" value="Aspartate Aminotransferase, domain 1"/>
    <property type="match status" value="1"/>
</dbReference>
<dbReference type="AlphaFoldDB" id="A0A8H7BY43"/>
<feature type="binding site" evidence="4">
    <location>
        <position position="213"/>
    </location>
    <ligand>
        <name>pyridoxal 5'-phosphate</name>
        <dbReference type="ChEBI" id="CHEBI:597326"/>
    </ligand>
</feature>
<comment type="catalytic activity">
    <reaction evidence="4 5">
        <text>L-kynurenine + H2O = anthranilate + L-alanine + H(+)</text>
        <dbReference type="Rhea" id="RHEA:16813"/>
        <dbReference type="ChEBI" id="CHEBI:15377"/>
        <dbReference type="ChEBI" id="CHEBI:15378"/>
        <dbReference type="ChEBI" id="CHEBI:16567"/>
        <dbReference type="ChEBI" id="CHEBI:57959"/>
        <dbReference type="ChEBI" id="CHEBI:57972"/>
        <dbReference type="EC" id="3.7.1.3"/>
    </reaction>
</comment>
<feature type="binding site" evidence="4">
    <location>
        <position position="242"/>
    </location>
    <ligand>
        <name>pyridoxal 5'-phosphate</name>
        <dbReference type="ChEBI" id="CHEBI:597326"/>
    </ligand>
</feature>
<evidence type="ECO:0000256" key="5">
    <source>
        <dbReference type="PIRNR" id="PIRNR038800"/>
    </source>
</evidence>
<comment type="catalytic activity">
    <reaction evidence="5">
        <text>3-hydroxy-L-kynurenine + H2O = 3-hydroxyanthranilate + L-alanine + H(+)</text>
        <dbReference type="Rhea" id="RHEA:25143"/>
        <dbReference type="ChEBI" id="CHEBI:15377"/>
        <dbReference type="ChEBI" id="CHEBI:15378"/>
        <dbReference type="ChEBI" id="CHEBI:36559"/>
        <dbReference type="ChEBI" id="CHEBI:57972"/>
        <dbReference type="ChEBI" id="CHEBI:58125"/>
        <dbReference type="EC" id="3.7.1.3"/>
    </reaction>
</comment>
<evidence type="ECO:0000256" key="3">
    <source>
        <dbReference type="ARBA" id="ARBA00022898"/>
    </source>
</evidence>
<dbReference type="Pfam" id="PF22580">
    <property type="entry name" value="KYNU_C"/>
    <property type="match status" value="1"/>
</dbReference>
<dbReference type="InterPro" id="IPR015421">
    <property type="entry name" value="PyrdxlP-dep_Trfase_major"/>
</dbReference>
<comment type="pathway">
    <text evidence="4 5">Amino-acid degradation; L-kynurenine degradation; L-alanine and anthranilate from L-kynurenine: step 1/1.</text>
</comment>
<dbReference type="InterPro" id="IPR010111">
    <property type="entry name" value="Kynureninase"/>
</dbReference>
<feature type="binding site" evidence="4">
    <location>
        <position position="131"/>
    </location>
    <ligand>
        <name>pyridoxal 5'-phosphate</name>
        <dbReference type="ChEBI" id="CHEBI:597326"/>
    </ligand>
</feature>
<feature type="binding site" evidence="4">
    <location>
        <begin position="158"/>
        <end position="161"/>
    </location>
    <ligand>
        <name>pyridoxal 5'-phosphate</name>
        <dbReference type="ChEBI" id="CHEBI:597326"/>
    </ligand>
</feature>
<evidence type="ECO:0000256" key="1">
    <source>
        <dbReference type="ARBA" id="ARBA00022642"/>
    </source>
</evidence>
<dbReference type="PANTHER" id="PTHR14084">
    <property type="entry name" value="KYNURENINASE"/>
    <property type="match status" value="1"/>
</dbReference>
<dbReference type="Gene3D" id="3.40.640.10">
    <property type="entry name" value="Type I PLP-dependent aspartate aminotransferase-like (Major domain)"/>
    <property type="match status" value="1"/>
</dbReference>
<keyword evidence="3 4" id="KW-0663">Pyridoxal phosphate</keyword>